<dbReference type="GeneID" id="80866289"/>
<reference evidence="2" key="1">
    <citation type="submission" date="2022-09" db="EMBL/GenBank/DDBJ databases">
        <title>Chromosome-level assembly of Trichoderma breve T069, a fungus used in development of biopesticide product.</title>
        <authorList>
            <person name="Lin R."/>
            <person name="Liu T."/>
        </authorList>
    </citation>
    <scope>NUCLEOTIDE SEQUENCE</scope>
    <source>
        <strain evidence="2">T069</strain>
    </source>
</reference>
<proteinExistence type="predicted"/>
<name>A0A9W9EB66_9HYPO</name>
<dbReference type="PANTHER" id="PTHR35870">
    <property type="entry name" value="PROTEIN, PUTATIVE (AFU_ORTHOLOGUE AFUA_5G03330)-RELATED"/>
    <property type="match status" value="1"/>
</dbReference>
<evidence type="ECO:0000256" key="1">
    <source>
        <dbReference type="ARBA" id="ARBA00023002"/>
    </source>
</evidence>
<comment type="caution">
    <text evidence="2">The sequence shown here is derived from an EMBL/GenBank/DDBJ whole genome shotgun (WGS) entry which is preliminary data.</text>
</comment>
<dbReference type="RefSeq" id="XP_056032493.1">
    <property type="nucleotide sequence ID" value="XM_056171601.1"/>
</dbReference>
<protein>
    <submittedName>
        <fullName evidence="2">Uncharacterized protein</fullName>
    </submittedName>
</protein>
<evidence type="ECO:0000313" key="3">
    <source>
        <dbReference type="Proteomes" id="UP001140511"/>
    </source>
</evidence>
<sequence>MSSPGKLHFPESLFTSRHDEATVVLRRLIEDNHKQNRLLYKEVLHNHVQHGLLAAYCLGSSGARLRELFSEEIKELESREESKREKITTELVLDELLGHKENELDFIIYFEEQRSSSGVHVQEALQYWILDRGKEFLPAFIGGYAHPLIMFADAVELGSSMLAFDALALTATDWSPLTTLVTMNLPPPETCSNSLLEILDKIRNDSSFEHVIPSPGIQHIAEILHNGPATAAIIKYLSIGNEYISRPEFNLQVTGEMVEVAIYLLMCTHVPGAPAFDFYLNHNLTFVNCLHILLPVFEHEDAKKTLLRMYWLLTIFAFVTQGRPVVNTELIQSRESRPSTAEWEELKNAALNSIGTLNPKRIFDAHFLKAVHIMHTFGLVMGDMEALILAAAQKLVGEFNNWTGFGSS</sequence>
<dbReference type="AlphaFoldDB" id="A0A9W9EB66"/>
<evidence type="ECO:0000313" key="2">
    <source>
        <dbReference type="EMBL" id="KAJ4863437.1"/>
    </source>
</evidence>
<dbReference type="PANTHER" id="PTHR35870:SF6">
    <property type="entry name" value="MGS207 PROTEIN"/>
    <property type="match status" value="1"/>
</dbReference>
<accession>A0A9W9EB66</accession>
<dbReference type="Proteomes" id="UP001140511">
    <property type="component" value="Unassembled WGS sequence"/>
</dbReference>
<dbReference type="Pfam" id="PF14027">
    <property type="entry name" value="Questin_oxidase"/>
    <property type="match status" value="1"/>
</dbReference>
<dbReference type="InterPro" id="IPR025337">
    <property type="entry name" value="Questin_oxidase-like"/>
</dbReference>
<organism evidence="2 3">
    <name type="scientific">Trichoderma breve</name>
    <dbReference type="NCBI Taxonomy" id="2034170"/>
    <lineage>
        <taxon>Eukaryota</taxon>
        <taxon>Fungi</taxon>
        <taxon>Dikarya</taxon>
        <taxon>Ascomycota</taxon>
        <taxon>Pezizomycotina</taxon>
        <taxon>Sordariomycetes</taxon>
        <taxon>Hypocreomycetidae</taxon>
        <taxon>Hypocreales</taxon>
        <taxon>Hypocreaceae</taxon>
        <taxon>Trichoderma</taxon>
    </lineage>
</organism>
<dbReference type="EMBL" id="JAOPEN010000002">
    <property type="protein sequence ID" value="KAJ4863437.1"/>
    <property type="molecule type" value="Genomic_DNA"/>
</dbReference>
<gene>
    <name evidence="2" type="ORF">T069G_04391</name>
</gene>
<keyword evidence="3" id="KW-1185">Reference proteome</keyword>
<dbReference type="GO" id="GO:0016491">
    <property type="term" value="F:oxidoreductase activity"/>
    <property type="evidence" value="ECO:0007669"/>
    <property type="project" value="UniProtKB-KW"/>
</dbReference>
<keyword evidence="1" id="KW-0560">Oxidoreductase</keyword>